<proteinExistence type="predicted"/>
<dbReference type="Proteomes" id="UP000321638">
    <property type="component" value="Unassembled WGS sequence"/>
</dbReference>
<name>A0A5C8P8M9_9HYPH</name>
<evidence type="ECO:0000313" key="2">
    <source>
        <dbReference type="Proteomes" id="UP000321638"/>
    </source>
</evidence>
<keyword evidence="2" id="KW-1185">Reference proteome</keyword>
<sequence length="308" mass="32927">MTIPAPATKTNLDQTTDNPKLARAELADNVDKFNQLRQHIIDAPFANNQYQVGDGLEVATGQVRGKIIPGWGIGRHSGGFYFDIAGNLSDIPELVDWSADRVPIHNASSGGVNRVSPYDIVKLYAYYAGQIGGIDVNSDRIPIWDLDGGVLRWFVPSQLTLSPWKKLGDAYPSGVVESAMDGLPGAVRNVVVMGWARANGSNVNISFQWRKAGPTNIGSYYALPSAEIVSALRLGTNMANGTDVFFVLELPGASGALNKVTFGRSVQVTPLGAVESGGLVADTAAITGARIFSSTGTLTGWWHIFYSE</sequence>
<dbReference type="AlphaFoldDB" id="A0A5C8P8M9"/>
<dbReference type="EMBL" id="VDUZ01000065">
    <property type="protein sequence ID" value="TXL70097.1"/>
    <property type="molecule type" value="Genomic_DNA"/>
</dbReference>
<evidence type="ECO:0000313" key="1">
    <source>
        <dbReference type="EMBL" id="TXL70097.1"/>
    </source>
</evidence>
<accession>A0A5C8P8M9</accession>
<comment type="caution">
    <text evidence="1">The sequence shown here is derived from an EMBL/GenBank/DDBJ whole genome shotgun (WGS) entry which is preliminary data.</text>
</comment>
<dbReference type="RefSeq" id="WP_147851821.1">
    <property type="nucleotide sequence ID" value="NZ_VDUZ01000065.1"/>
</dbReference>
<organism evidence="1 2">
    <name type="scientific">Vineibacter terrae</name>
    <dbReference type="NCBI Taxonomy" id="2586908"/>
    <lineage>
        <taxon>Bacteria</taxon>
        <taxon>Pseudomonadati</taxon>
        <taxon>Pseudomonadota</taxon>
        <taxon>Alphaproteobacteria</taxon>
        <taxon>Hyphomicrobiales</taxon>
        <taxon>Vineibacter</taxon>
    </lineage>
</organism>
<protein>
    <submittedName>
        <fullName evidence="1">Uncharacterized protein</fullName>
    </submittedName>
</protein>
<reference evidence="1 2" key="1">
    <citation type="submission" date="2019-06" db="EMBL/GenBank/DDBJ databases">
        <title>New taxonomy in bacterial strain CC-CFT640, isolated from vineyard.</title>
        <authorList>
            <person name="Lin S.-Y."/>
            <person name="Tsai C.-F."/>
            <person name="Young C.-C."/>
        </authorList>
    </citation>
    <scope>NUCLEOTIDE SEQUENCE [LARGE SCALE GENOMIC DNA]</scope>
    <source>
        <strain evidence="1 2">CC-CFT640</strain>
    </source>
</reference>
<gene>
    <name evidence="1" type="ORF">FHP25_35845</name>
</gene>